<name>A0A9X3TZD5_9PROT</name>
<keyword evidence="3" id="KW-1185">Reference proteome</keyword>
<dbReference type="RefSeq" id="WP_274944297.1">
    <property type="nucleotide sequence ID" value="NZ_JANWOI010000004.1"/>
</dbReference>
<feature type="region of interest" description="Disordered" evidence="1">
    <location>
        <begin position="89"/>
        <end position="111"/>
    </location>
</feature>
<dbReference type="NCBIfam" id="TIGR02300">
    <property type="entry name" value="FYDLN_acid"/>
    <property type="match status" value="1"/>
</dbReference>
<organism evidence="2 3">
    <name type="scientific">Govanella unica</name>
    <dbReference type="NCBI Taxonomy" id="2975056"/>
    <lineage>
        <taxon>Bacteria</taxon>
        <taxon>Pseudomonadati</taxon>
        <taxon>Pseudomonadota</taxon>
        <taxon>Alphaproteobacteria</taxon>
        <taxon>Emcibacterales</taxon>
        <taxon>Govanellaceae</taxon>
        <taxon>Govanella</taxon>
    </lineage>
</organism>
<reference evidence="2" key="1">
    <citation type="submission" date="2022-08" db="EMBL/GenBank/DDBJ databases">
        <authorList>
            <person name="Vandamme P."/>
            <person name="Hettiarachchi A."/>
            <person name="Peeters C."/>
            <person name="Cnockaert M."/>
            <person name="Carlier A."/>
        </authorList>
    </citation>
    <scope>NUCLEOTIDE SEQUENCE</scope>
    <source>
        <strain evidence="2">LMG 31809</strain>
    </source>
</reference>
<dbReference type="Pfam" id="PF09538">
    <property type="entry name" value="FYDLN_acid"/>
    <property type="match status" value="1"/>
</dbReference>
<gene>
    <name evidence="2" type="ORF">NYP16_11580</name>
</gene>
<feature type="compositionally biased region" description="Basic and acidic residues" evidence="1">
    <location>
        <begin position="101"/>
        <end position="111"/>
    </location>
</feature>
<dbReference type="EMBL" id="JANWOI010000004">
    <property type="protein sequence ID" value="MDA5194591.1"/>
    <property type="molecule type" value="Genomic_DNA"/>
</dbReference>
<evidence type="ECO:0000313" key="3">
    <source>
        <dbReference type="Proteomes" id="UP001141619"/>
    </source>
</evidence>
<protein>
    <submittedName>
        <fullName evidence="2">TIGR02300 family protein</fullName>
    </submittedName>
</protein>
<feature type="region of interest" description="Disordered" evidence="1">
    <location>
        <begin position="64"/>
        <end position="83"/>
    </location>
</feature>
<evidence type="ECO:0000313" key="2">
    <source>
        <dbReference type="EMBL" id="MDA5194591.1"/>
    </source>
</evidence>
<dbReference type="AlphaFoldDB" id="A0A9X3TZD5"/>
<reference evidence="2" key="2">
    <citation type="journal article" date="2023" name="Syst. Appl. Microbiol.">
        <title>Govania unica gen. nov., sp. nov., a rare biosphere bacterium that represents a novel family in the class Alphaproteobacteria.</title>
        <authorList>
            <person name="Vandamme P."/>
            <person name="Peeters C."/>
            <person name="Hettiarachchi A."/>
            <person name="Cnockaert M."/>
            <person name="Carlier A."/>
        </authorList>
    </citation>
    <scope>NUCLEOTIDE SEQUENCE</scope>
    <source>
        <strain evidence="2">LMG 31809</strain>
    </source>
</reference>
<dbReference type="InterPro" id="IPR012644">
    <property type="entry name" value="CHP02300_FYDLN_acid"/>
</dbReference>
<feature type="compositionally biased region" description="Acidic residues" evidence="1">
    <location>
        <begin position="68"/>
        <end position="83"/>
    </location>
</feature>
<dbReference type="Proteomes" id="UP001141619">
    <property type="component" value="Unassembled WGS sequence"/>
</dbReference>
<proteinExistence type="predicted"/>
<evidence type="ECO:0000256" key="1">
    <source>
        <dbReference type="SAM" id="MobiDB-lite"/>
    </source>
</evidence>
<comment type="caution">
    <text evidence="2">The sequence shown here is derived from an EMBL/GenBank/DDBJ whole genome shotgun (WGS) entry which is preliminary data.</text>
</comment>
<sequence>MAMPEWGTKRQCPKCAERFYDLKKAFPLTCVACGYEFEPEALLKSKAPLQEDPAKLRKVVPEASEAAEVGEEEFEDEFEAEGDDDTILADELEDEEDVADVIDKRPSKEEI</sequence>
<accession>A0A9X3TZD5</accession>
<feature type="compositionally biased region" description="Acidic residues" evidence="1">
    <location>
        <begin position="89"/>
        <end position="100"/>
    </location>
</feature>